<gene>
    <name evidence="2" type="ORF">L6654_19625</name>
</gene>
<feature type="domain" description="NYN" evidence="1">
    <location>
        <begin position="3"/>
        <end position="163"/>
    </location>
</feature>
<dbReference type="GO" id="GO:0004540">
    <property type="term" value="F:RNA nuclease activity"/>
    <property type="evidence" value="ECO:0007669"/>
    <property type="project" value="InterPro"/>
</dbReference>
<dbReference type="Gene3D" id="3.40.50.1010">
    <property type="entry name" value="5'-nuclease"/>
    <property type="match status" value="1"/>
</dbReference>
<comment type="caution">
    <text evidence="2">The sequence shown here is derived from an EMBL/GenBank/DDBJ whole genome shotgun (WGS) entry which is preliminary data.</text>
</comment>
<reference evidence="2" key="1">
    <citation type="submission" date="2022-01" db="EMBL/GenBank/DDBJ databases">
        <title>Genome sequnece data of strain Bradyrhizobium sp. nov.</title>
        <authorList>
            <person name="Zhang J."/>
        </authorList>
    </citation>
    <scope>NUCLEOTIDE SEQUENCE</scope>
    <source>
        <strain evidence="2">WYCCWR 13023</strain>
    </source>
</reference>
<organism evidence="2 3">
    <name type="scientific">Bradyrhizobium zhengyangense</name>
    <dbReference type="NCBI Taxonomy" id="2911009"/>
    <lineage>
        <taxon>Bacteria</taxon>
        <taxon>Pseudomonadati</taxon>
        <taxon>Pseudomonadota</taxon>
        <taxon>Alphaproteobacteria</taxon>
        <taxon>Hyphomicrobiales</taxon>
        <taxon>Nitrobacteraceae</taxon>
        <taxon>Bradyrhizobium</taxon>
    </lineage>
</organism>
<evidence type="ECO:0000259" key="1">
    <source>
        <dbReference type="Pfam" id="PF01936"/>
    </source>
</evidence>
<evidence type="ECO:0000313" key="2">
    <source>
        <dbReference type="EMBL" id="MCG2628850.1"/>
    </source>
</evidence>
<dbReference type="InterPro" id="IPR021139">
    <property type="entry name" value="NYN"/>
</dbReference>
<dbReference type="EMBL" id="JAKLTY010000012">
    <property type="protein sequence ID" value="MCG2628850.1"/>
    <property type="molecule type" value="Genomic_DNA"/>
</dbReference>
<proteinExistence type="predicted"/>
<sequence>MKRSAVFVDAGYLFAQGSVALTGSKKARSLLELKEEVVIDALTKLSYQRSDGSELLRIYWYDGANYRGPTIEQDRIAHLDNVKLRLGFLNSAGEQKGVDSLIVTDIIELARLGAIGDAVLLSGDEDVRVGVQIAQNYGVRIHLLGIEPARASQSKALLQEADTTGVWDKALVSTFLSERPAVTTTATLGPASAPIEIPTTSGDSSTIIAVATAMVDTLEGHQLKGIHVYWETERGVPPEFDGKLLARCRDELGRDLIHREKRDARNAFSSAVRAKGAP</sequence>
<protein>
    <submittedName>
        <fullName evidence="2">NYN domain-containing protein</fullName>
    </submittedName>
</protein>
<evidence type="ECO:0000313" key="3">
    <source>
        <dbReference type="Proteomes" id="UP001139054"/>
    </source>
</evidence>
<dbReference type="Proteomes" id="UP001139054">
    <property type="component" value="Unassembled WGS sequence"/>
</dbReference>
<dbReference type="Pfam" id="PF01936">
    <property type="entry name" value="NYN"/>
    <property type="match status" value="1"/>
</dbReference>
<accession>A0A9X1RC30</accession>
<dbReference type="RefSeq" id="WP_237890782.1">
    <property type="nucleotide sequence ID" value="NZ_JAKLTY010000012.1"/>
</dbReference>
<dbReference type="AlphaFoldDB" id="A0A9X1RC30"/>
<name>A0A9X1RC30_9BRAD</name>